<dbReference type="AlphaFoldDB" id="A0A6G1PXK5"/>
<reference evidence="1 2" key="1">
    <citation type="submission" date="2019-02" db="EMBL/GenBank/DDBJ databases">
        <title>Opniocepnalus argus genome.</title>
        <authorList>
            <person name="Zhou C."/>
            <person name="Xiao S."/>
        </authorList>
    </citation>
    <scope>NUCLEOTIDE SEQUENCE [LARGE SCALE GENOMIC DNA]</scope>
    <source>
        <strain evidence="1">OARG1902GOOAL</strain>
        <tissue evidence="1">Muscle</tissue>
    </source>
</reference>
<protein>
    <submittedName>
        <fullName evidence="1">Uncharacterized protein</fullName>
    </submittedName>
</protein>
<sequence length="52" mass="6144">MLLCDHQLVTNLIVILYSGVIRDFCSKQQLEIRLKKLRRVNQMKSPVVYNIL</sequence>
<dbReference type="EMBL" id="CM015721">
    <property type="protein sequence ID" value="KAF3695005.1"/>
    <property type="molecule type" value="Genomic_DNA"/>
</dbReference>
<name>A0A6G1PXK5_CHAAH</name>
<reference evidence="2" key="2">
    <citation type="submission" date="2019-02" db="EMBL/GenBank/DDBJ databases">
        <title>Opniocepnalus argus Var Kimnra genome.</title>
        <authorList>
            <person name="Zhou C."/>
            <person name="Xiao S."/>
        </authorList>
    </citation>
    <scope>NUCLEOTIDE SEQUENCE [LARGE SCALE GENOMIC DNA]</scope>
</reference>
<gene>
    <name evidence="1" type="ORF">EXN66_Car010681</name>
</gene>
<dbReference type="Proteomes" id="UP000503349">
    <property type="component" value="Chromosome 10"/>
</dbReference>
<organism evidence="1 2">
    <name type="scientific">Channa argus</name>
    <name type="common">Northern snakehead</name>
    <name type="synonym">Ophicephalus argus</name>
    <dbReference type="NCBI Taxonomy" id="215402"/>
    <lineage>
        <taxon>Eukaryota</taxon>
        <taxon>Metazoa</taxon>
        <taxon>Chordata</taxon>
        <taxon>Craniata</taxon>
        <taxon>Vertebrata</taxon>
        <taxon>Euteleostomi</taxon>
        <taxon>Actinopterygii</taxon>
        <taxon>Neopterygii</taxon>
        <taxon>Teleostei</taxon>
        <taxon>Neoteleostei</taxon>
        <taxon>Acanthomorphata</taxon>
        <taxon>Anabantaria</taxon>
        <taxon>Anabantiformes</taxon>
        <taxon>Channoidei</taxon>
        <taxon>Channidae</taxon>
        <taxon>Channa</taxon>
    </lineage>
</organism>
<proteinExistence type="predicted"/>
<accession>A0A6G1PXK5</accession>
<keyword evidence="2" id="KW-1185">Reference proteome</keyword>
<evidence type="ECO:0000313" key="2">
    <source>
        <dbReference type="Proteomes" id="UP000503349"/>
    </source>
</evidence>
<evidence type="ECO:0000313" key="1">
    <source>
        <dbReference type="EMBL" id="KAF3695005.1"/>
    </source>
</evidence>